<evidence type="ECO:0000259" key="2">
    <source>
        <dbReference type="Pfam" id="PF18701"/>
    </source>
</evidence>
<dbReference type="PANTHER" id="PTHR47331:SF5">
    <property type="entry name" value="RIBONUCLEASE H"/>
    <property type="match status" value="1"/>
</dbReference>
<dbReference type="InterPro" id="IPR008042">
    <property type="entry name" value="Retrotrans_Pao"/>
</dbReference>
<dbReference type="Proteomes" id="UP000814243">
    <property type="component" value="Unassembled WGS sequence"/>
</dbReference>
<gene>
    <name evidence="3" type="ORF">HF086_005181</name>
</gene>
<dbReference type="PANTHER" id="PTHR47331">
    <property type="entry name" value="PHD-TYPE DOMAIN-CONTAINING PROTEIN"/>
    <property type="match status" value="1"/>
</dbReference>
<dbReference type="Gene3D" id="2.40.70.10">
    <property type="entry name" value="Acid Proteases"/>
    <property type="match status" value="1"/>
</dbReference>
<accession>A0A922MKM9</accession>
<evidence type="ECO:0000313" key="4">
    <source>
        <dbReference type="Proteomes" id="UP000814243"/>
    </source>
</evidence>
<reference evidence="3" key="1">
    <citation type="journal article" date="2021" name="G3 (Bethesda)">
        <title>Genome and transcriptome analysis of the beet armyworm Spodoptera exigua reveals targets for pest control. .</title>
        <authorList>
            <person name="Simon S."/>
            <person name="Breeschoten T."/>
            <person name="Jansen H.J."/>
            <person name="Dirks R.P."/>
            <person name="Schranz M.E."/>
            <person name="Ros V.I.D."/>
        </authorList>
    </citation>
    <scope>NUCLEOTIDE SEQUENCE</scope>
    <source>
        <strain evidence="3">TB_SE_WUR_2020</strain>
    </source>
</reference>
<evidence type="ECO:0000256" key="1">
    <source>
        <dbReference type="SAM" id="MobiDB-lite"/>
    </source>
</evidence>
<feature type="region of interest" description="Disordered" evidence="1">
    <location>
        <begin position="61"/>
        <end position="87"/>
    </location>
</feature>
<dbReference type="InterPro" id="IPR036875">
    <property type="entry name" value="Znf_CCHC_sf"/>
</dbReference>
<dbReference type="EMBL" id="JACEFF010000412">
    <property type="protein sequence ID" value="KAH9638188.1"/>
    <property type="molecule type" value="Genomic_DNA"/>
</dbReference>
<name>A0A922MKM9_SPOEX</name>
<dbReference type="InterPro" id="IPR040676">
    <property type="entry name" value="DUF5641"/>
</dbReference>
<feature type="domain" description="DUF5641" evidence="2">
    <location>
        <begin position="497"/>
        <end position="584"/>
    </location>
</feature>
<feature type="compositionally biased region" description="Polar residues" evidence="1">
    <location>
        <begin position="62"/>
        <end position="77"/>
    </location>
</feature>
<sequence length="589" mass="67421">MCKGDHTLCHCEGFIKLNPIERCEYIKQHNLCYNCLAPGHSAYRCRLKMSCRKCNKRHHTLTHQSTPMTSSNQPGNTKEQDKDIETQQDAAKTNVTLSSHVTATSSTAILATALVPVREHESGRVTVLRALIDHGSQATFMSERAAQMLRLKRTPVNGTITGVGSTKTNVKHTAEIQLLSRHDASFNFTVKTIRESFHLHLSEIEIDRWLHTSESNMNNITIHGFCDASNRAYAAVAYLRVRTDSGEVKTSILAAKTKVAPTKPQSLPRLELSGAVLLAGLLKQIKEAMNIPCSQIYAWTDSTIVLAWLFGDPTRWNVYVRNRVVAILDNIGNRNWYHVKSPENPADTASRGQSLLDLKDDELWWTGPEWLKEGEIQYSRPKAMVNDLERNQTIQVNLKLKNENSITTRFENCDTLQELLKAIVYCKRFLKGRKMENKDLPVNTEELDDAMKTCLRMTQKDSFEEEIENLKTKRPIKKQSKLNNLKPYLDDDGILRQKLMTDFWHRWQQEYLSRMQQRSKWHHKVKEFEIGHIVLIKADNLPPAKWMMGRIVDKHPGTDGVTRVYSVKSGDSVVQRPFNKLCYLPIDTE</sequence>
<dbReference type="Pfam" id="PF18701">
    <property type="entry name" value="DUF5641"/>
    <property type="match status" value="1"/>
</dbReference>
<dbReference type="Pfam" id="PF05380">
    <property type="entry name" value="Peptidase_A17"/>
    <property type="match status" value="1"/>
</dbReference>
<dbReference type="InterPro" id="IPR021109">
    <property type="entry name" value="Peptidase_aspartic_dom_sf"/>
</dbReference>
<proteinExistence type="predicted"/>
<comment type="caution">
    <text evidence="3">The sequence shown here is derived from an EMBL/GenBank/DDBJ whole genome shotgun (WGS) entry which is preliminary data.</text>
</comment>
<dbReference type="AlphaFoldDB" id="A0A922MKM9"/>
<dbReference type="SUPFAM" id="SSF57756">
    <property type="entry name" value="Retrovirus zinc finger-like domains"/>
    <property type="match status" value="1"/>
</dbReference>
<protein>
    <recommendedName>
        <fullName evidence="2">DUF5641 domain-containing protein</fullName>
    </recommendedName>
</protein>
<dbReference type="GO" id="GO:0003676">
    <property type="term" value="F:nucleic acid binding"/>
    <property type="evidence" value="ECO:0007669"/>
    <property type="project" value="InterPro"/>
</dbReference>
<dbReference type="GO" id="GO:0008270">
    <property type="term" value="F:zinc ion binding"/>
    <property type="evidence" value="ECO:0007669"/>
    <property type="project" value="InterPro"/>
</dbReference>
<evidence type="ECO:0000313" key="3">
    <source>
        <dbReference type="EMBL" id="KAH9638188.1"/>
    </source>
</evidence>
<organism evidence="3 4">
    <name type="scientific">Spodoptera exigua</name>
    <name type="common">Beet armyworm</name>
    <name type="synonym">Noctua fulgens</name>
    <dbReference type="NCBI Taxonomy" id="7107"/>
    <lineage>
        <taxon>Eukaryota</taxon>
        <taxon>Metazoa</taxon>
        <taxon>Ecdysozoa</taxon>
        <taxon>Arthropoda</taxon>
        <taxon>Hexapoda</taxon>
        <taxon>Insecta</taxon>
        <taxon>Pterygota</taxon>
        <taxon>Neoptera</taxon>
        <taxon>Endopterygota</taxon>
        <taxon>Lepidoptera</taxon>
        <taxon>Glossata</taxon>
        <taxon>Ditrysia</taxon>
        <taxon>Noctuoidea</taxon>
        <taxon>Noctuidae</taxon>
        <taxon>Amphipyrinae</taxon>
        <taxon>Spodoptera</taxon>
    </lineage>
</organism>